<feature type="compositionally biased region" description="Basic and acidic residues" evidence="18">
    <location>
        <begin position="772"/>
        <end position="783"/>
    </location>
</feature>
<dbReference type="EC" id="2.7.7.49" evidence="1"/>
<dbReference type="GO" id="GO:0003677">
    <property type="term" value="F:DNA binding"/>
    <property type="evidence" value="ECO:0007669"/>
    <property type="project" value="UniProtKB-KW"/>
</dbReference>
<evidence type="ECO:0000313" key="22">
    <source>
        <dbReference type="Proteomes" id="UP000184267"/>
    </source>
</evidence>
<dbReference type="SUPFAM" id="SSF57756">
    <property type="entry name" value="Retrovirus zinc finger-like domains"/>
    <property type="match status" value="1"/>
</dbReference>
<feature type="compositionally biased region" description="Basic and acidic residues" evidence="18">
    <location>
        <begin position="415"/>
        <end position="438"/>
    </location>
</feature>
<keyword evidence="3" id="KW-0645">Protease</keyword>
<feature type="compositionally biased region" description="Acidic residues" evidence="18">
    <location>
        <begin position="871"/>
        <end position="887"/>
    </location>
</feature>
<dbReference type="GO" id="GO:0005634">
    <property type="term" value="C:nucleus"/>
    <property type="evidence" value="ECO:0007669"/>
    <property type="project" value="UniProtKB-ARBA"/>
</dbReference>
<keyword evidence="16" id="KW-0238">DNA-binding</keyword>
<feature type="compositionally biased region" description="Basic and acidic residues" evidence="18">
    <location>
        <begin position="30"/>
        <end position="41"/>
    </location>
</feature>
<dbReference type="Gene3D" id="3.30.420.10">
    <property type="entry name" value="Ribonuclease H-like superfamily/Ribonuclease H"/>
    <property type="match status" value="1"/>
</dbReference>
<dbReference type="SUPFAM" id="SSF54160">
    <property type="entry name" value="Chromo domain-like"/>
    <property type="match status" value="1"/>
</dbReference>
<dbReference type="InterPro" id="IPR041588">
    <property type="entry name" value="Integrase_H2C2"/>
</dbReference>
<evidence type="ECO:0000256" key="9">
    <source>
        <dbReference type="ARBA" id="ARBA00022759"/>
    </source>
</evidence>
<dbReference type="Pfam" id="PF24626">
    <property type="entry name" value="SH3_Tf2-1"/>
    <property type="match status" value="1"/>
</dbReference>
<dbReference type="GO" id="GO:0004519">
    <property type="term" value="F:endonuclease activity"/>
    <property type="evidence" value="ECO:0007669"/>
    <property type="project" value="UniProtKB-KW"/>
</dbReference>
<dbReference type="InterPro" id="IPR000953">
    <property type="entry name" value="Chromo/chromo_shadow_dom"/>
</dbReference>
<evidence type="ECO:0000259" key="20">
    <source>
        <dbReference type="PROSITE" id="PS50994"/>
    </source>
</evidence>
<dbReference type="Gene3D" id="3.10.10.10">
    <property type="entry name" value="HIV Type 1 Reverse Transcriptase, subunit A, domain 1"/>
    <property type="match status" value="1"/>
</dbReference>
<keyword evidence="8" id="KW-0064">Aspartyl protease</keyword>
<dbReference type="Pfam" id="PF17921">
    <property type="entry name" value="Integrase_H2C2"/>
    <property type="match status" value="1"/>
</dbReference>
<accession>A0A1M2VNL3</accession>
<evidence type="ECO:0000256" key="8">
    <source>
        <dbReference type="ARBA" id="ARBA00022750"/>
    </source>
</evidence>
<keyword evidence="6" id="KW-0540">Nuclease</keyword>
<evidence type="ECO:0000256" key="12">
    <source>
        <dbReference type="ARBA" id="ARBA00022884"/>
    </source>
</evidence>
<dbReference type="SMART" id="SM00298">
    <property type="entry name" value="CHROMO"/>
    <property type="match status" value="1"/>
</dbReference>
<dbReference type="InterPro" id="IPR000477">
    <property type="entry name" value="RT_dom"/>
</dbReference>
<keyword evidence="11" id="KW-0460">Magnesium</keyword>
<feature type="domain" description="Integrase catalytic" evidence="20">
    <location>
        <begin position="1907"/>
        <end position="2066"/>
    </location>
</feature>
<dbReference type="GO" id="GO:0006338">
    <property type="term" value="P:chromatin remodeling"/>
    <property type="evidence" value="ECO:0007669"/>
    <property type="project" value="UniProtKB-ARBA"/>
</dbReference>
<evidence type="ECO:0000256" key="2">
    <source>
        <dbReference type="ARBA" id="ARBA00022664"/>
    </source>
</evidence>
<dbReference type="PANTHER" id="PTHR37984">
    <property type="entry name" value="PROTEIN CBG26694"/>
    <property type="match status" value="1"/>
</dbReference>
<evidence type="ECO:0000256" key="15">
    <source>
        <dbReference type="ARBA" id="ARBA00022932"/>
    </source>
</evidence>
<dbReference type="GO" id="GO:0008270">
    <property type="term" value="F:zinc ion binding"/>
    <property type="evidence" value="ECO:0007669"/>
    <property type="project" value="InterPro"/>
</dbReference>
<dbReference type="Pfam" id="PF17917">
    <property type="entry name" value="RT_RNaseH"/>
    <property type="match status" value="1"/>
</dbReference>
<dbReference type="GO" id="GO:0015074">
    <property type="term" value="P:DNA integration"/>
    <property type="evidence" value="ECO:0007669"/>
    <property type="project" value="UniProtKB-KW"/>
</dbReference>
<feature type="compositionally biased region" description="Basic and acidic residues" evidence="18">
    <location>
        <begin position="904"/>
        <end position="923"/>
    </location>
</feature>
<dbReference type="Pfam" id="PF00078">
    <property type="entry name" value="RVT_1"/>
    <property type="match status" value="1"/>
</dbReference>
<keyword evidence="5" id="KW-0548">Nucleotidyltransferase</keyword>
<dbReference type="InterPro" id="IPR012337">
    <property type="entry name" value="RNaseH-like_sf"/>
</dbReference>
<feature type="compositionally biased region" description="Low complexity" evidence="18">
    <location>
        <begin position="439"/>
        <end position="448"/>
    </location>
</feature>
<evidence type="ECO:0000256" key="3">
    <source>
        <dbReference type="ARBA" id="ARBA00022670"/>
    </source>
</evidence>
<evidence type="ECO:0000256" key="7">
    <source>
        <dbReference type="ARBA" id="ARBA00022723"/>
    </source>
</evidence>
<dbReference type="CDD" id="cd09274">
    <property type="entry name" value="RNase_HI_RT_Ty3"/>
    <property type="match status" value="1"/>
</dbReference>
<dbReference type="SUPFAM" id="SSF50630">
    <property type="entry name" value="Acid proteases"/>
    <property type="match status" value="1"/>
</dbReference>
<dbReference type="InterPro" id="IPR043502">
    <property type="entry name" value="DNA/RNA_pol_sf"/>
</dbReference>
<evidence type="ECO:0000256" key="17">
    <source>
        <dbReference type="ARBA" id="ARBA00023172"/>
    </source>
</evidence>
<dbReference type="GO" id="GO:0004190">
    <property type="term" value="F:aspartic-type endopeptidase activity"/>
    <property type="evidence" value="ECO:0007669"/>
    <property type="project" value="UniProtKB-KW"/>
</dbReference>
<dbReference type="CDD" id="cd01647">
    <property type="entry name" value="RT_LTR"/>
    <property type="match status" value="1"/>
</dbReference>
<dbReference type="SUPFAM" id="SSF53098">
    <property type="entry name" value="Ribonuclease H-like"/>
    <property type="match status" value="1"/>
</dbReference>
<dbReference type="GO" id="GO:0006397">
    <property type="term" value="P:mRNA processing"/>
    <property type="evidence" value="ECO:0007669"/>
    <property type="project" value="UniProtKB-KW"/>
</dbReference>
<evidence type="ECO:0000256" key="11">
    <source>
        <dbReference type="ARBA" id="ARBA00022842"/>
    </source>
</evidence>
<organism evidence="21 22">
    <name type="scientific">Trametes pubescens</name>
    <name type="common">White-rot fungus</name>
    <dbReference type="NCBI Taxonomy" id="154538"/>
    <lineage>
        <taxon>Eukaryota</taxon>
        <taxon>Fungi</taxon>
        <taxon>Dikarya</taxon>
        <taxon>Basidiomycota</taxon>
        <taxon>Agaricomycotina</taxon>
        <taxon>Agaricomycetes</taxon>
        <taxon>Polyporales</taxon>
        <taxon>Polyporaceae</taxon>
        <taxon>Trametes</taxon>
    </lineage>
</organism>
<keyword evidence="22" id="KW-1185">Reference proteome</keyword>
<dbReference type="GO" id="GO:0003887">
    <property type="term" value="F:DNA-directed DNA polymerase activity"/>
    <property type="evidence" value="ECO:0007669"/>
    <property type="project" value="UniProtKB-KW"/>
</dbReference>
<feature type="compositionally biased region" description="Polar residues" evidence="18">
    <location>
        <begin position="164"/>
        <end position="178"/>
    </location>
</feature>
<evidence type="ECO:0000259" key="19">
    <source>
        <dbReference type="PROSITE" id="PS50878"/>
    </source>
</evidence>
<keyword evidence="13" id="KW-0229">DNA integration</keyword>
<dbReference type="InterPro" id="IPR050951">
    <property type="entry name" value="Retrovirus_Pol_polyprotein"/>
</dbReference>
<dbReference type="Gene3D" id="2.40.50.40">
    <property type="match status" value="1"/>
</dbReference>
<dbReference type="PANTHER" id="PTHR37984:SF5">
    <property type="entry name" value="PROTEIN NYNRIN-LIKE"/>
    <property type="match status" value="1"/>
</dbReference>
<feature type="region of interest" description="Disordered" evidence="18">
    <location>
        <begin position="1749"/>
        <end position="1776"/>
    </location>
</feature>
<dbReference type="InterPro" id="IPR056924">
    <property type="entry name" value="SH3_Tf2-1"/>
</dbReference>
<dbReference type="PROSITE" id="PS50994">
    <property type="entry name" value="INTEGRASE"/>
    <property type="match status" value="1"/>
</dbReference>
<evidence type="ECO:0000256" key="5">
    <source>
        <dbReference type="ARBA" id="ARBA00022695"/>
    </source>
</evidence>
<dbReference type="PROSITE" id="PS50878">
    <property type="entry name" value="RT_POL"/>
    <property type="match status" value="1"/>
</dbReference>
<dbReference type="InterPro" id="IPR036397">
    <property type="entry name" value="RNaseH_sf"/>
</dbReference>
<dbReference type="Gene3D" id="2.40.70.10">
    <property type="entry name" value="Acid Proteases"/>
    <property type="match status" value="1"/>
</dbReference>
<evidence type="ECO:0000256" key="6">
    <source>
        <dbReference type="ARBA" id="ARBA00022722"/>
    </source>
</evidence>
<feature type="region of interest" description="Disordered" evidence="18">
    <location>
        <begin position="720"/>
        <end position="796"/>
    </location>
</feature>
<evidence type="ECO:0000256" key="10">
    <source>
        <dbReference type="ARBA" id="ARBA00022801"/>
    </source>
</evidence>
<dbReference type="Gene3D" id="3.30.70.270">
    <property type="match status" value="2"/>
</dbReference>
<protein>
    <recommendedName>
        <fullName evidence="1">RNA-directed DNA polymerase</fullName>
        <ecNumber evidence="1">2.7.7.49</ecNumber>
    </recommendedName>
</protein>
<evidence type="ECO:0000256" key="18">
    <source>
        <dbReference type="SAM" id="MobiDB-lite"/>
    </source>
</evidence>
<dbReference type="InterPro" id="IPR041373">
    <property type="entry name" value="RT_RNaseH"/>
</dbReference>
<comment type="caution">
    <text evidence="21">The sequence shown here is derived from an EMBL/GenBank/DDBJ whole genome shotgun (WGS) entry which is preliminary data.</text>
</comment>
<dbReference type="GO" id="GO:0003723">
    <property type="term" value="F:RNA binding"/>
    <property type="evidence" value="ECO:0007669"/>
    <property type="project" value="UniProtKB-KW"/>
</dbReference>
<evidence type="ECO:0000256" key="1">
    <source>
        <dbReference type="ARBA" id="ARBA00012493"/>
    </source>
</evidence>
<dbReference type="InterPro" id="IPR016197">
    <property type="entry name" value="Chromo-like_dom_sf"/>
</dbReference>
<dbReference type="EMBL" id="MNAD01000973">
    <property type="protein sequence ID" value="OJT09191.1"/>
    <property type="molecule type" value="Genomic_DNA"/>
</dbReference>
<dbReference type="InterPro" id="IPR001584">
    <property type="entry name" value="Integrase_cat-core"/>
</dbReference>
<keyword evidence="14" id="KW-0695">RNA-directed DNA polymerase</keyword>
<dbReference type="InterPro" id="IPR043128">
    <property type="entry name" value="Rev_trsase/Diguanyl_cyclase"/>
</dbReference>
<feature type="region of interest" description="Disordered" evidence="18">
    <location>
        <begin position="1143"/>
        <end position="1192"/>
    </location>
</feature>
<evidence type="ECO:0000256" key="14">
    <source>
        <dbReference type="ARBA" id="ARBA00022918"/>
    </source>
</evidence>
<dbReference type="InterPro" id="IPR036875">
    <property type="entry name" value="Znf_CCHC_sf"/>
</dbReference>
<keyword evidence="2" id="KW-0507">mRNA processing</keyword>
<evidence type="ECO:0000256" key="13">
    <source>
        <dbReference type="ARBA" id="ARBA00022908"/>
    </source>
</evidence>
<keyword evidence="17" id="KW-0233">DNA recombination</keyword>
<feature type="region of interest" description="Disordered" evidence="18">
    <location>
        <begin position="810"/>
        <end position="936"/>
    </location>
</feature>
<keyword evidence="7" id="KW-0479">Metal-binding</keyword>
<gene>
    <name evidence="21" type="ORF">TRAPUB_14358</name>
</gene>
<dbReference type="Gene3D" id="1.10.340.70">
    <property type="match status" value="1"/>
</dbReference>
<dbReference type="SUPFAM" id="SSF56672">
    <property type="entry name" value="DNA/RNA polymerases"/>
    <property type="match status" value="1"/>
</dbReference>
<reference evidence="21 22" key="1">
    <citation type="submission" date="2016-10" db="EMBL/GenBank/DDBJ databases">
        <title>Genome sequence of the basidiomycete white-rot fungus Trametes pubescens.</title>
        <authorList>
            <person name="Makela M.R."/>
            <person name="Granchi Z."/>
            <person name="Peng M."/>
            <person name="De Vries R.P."/>
            <person name="Grigoriev I."/>
            <person name="Riley R."/>
            <person name="Hilden K."/>
        </authorList>
    </citation>
    <scope>NUCLEOTIDE SEQUENCE [LARGE SCALE GENOMIC DNA]</scope>
    <source>
        <strain evidence="21 22">FBCC735</strain>
    </source>
</reference>
<dbReference type="STRING" id="154538.A0A1M2VNL3"/>
<feature type="domain" description="Reverse transcriptase" evidence="19">
    <location>
        <begin position="1290"/>
        <end position="1469"/>
    </location>
</feature>
<feature type="compositionally biased region" description="Basic and acidic residues" evidence="18">
    <location>
        <begin position="845"/>
        <end position="855"/>
    </location>
</feature>
<feature type="compositionally biased region" description="Polar residues" evidence="18">
    <location>
        <begin position="8"/>
        <end position="17"/>
    </location>
</feature>
<dbReference type="OrthoDB" id="3158924at2759"/>
<dbReference type="GO" id="GO:0003964">
    <property type="term" value="F:RNA-directed DNA polymerase activity"/>
    <property type="evidence" value="ECO:0007669"/>
    <property type="project" value="UniProtKB-KW"/>
</dbReference>
<evidence type="ECO:0000256" key="4">
    <source>
        <dbReference type="ARBA" id="ARBA00022679"/>
    </source>
</evidence>
<dbReference type="CDD" id="cd00303">
    <property type="entry name" value="retropepsin_like"/>
    <property type="match status" value="1"/>
</dbReference>
<dbReference type="GO" id="GO:0006310">
    <property type="term" value="P:DNA recombination"/>
    <property type="evidence" value="ECO:0007669"/>
    <property type="project" value="UniProtKB-KW"/>
</dbReference>
<dbReference type="GO" id="GO:0006508">
    <property type="term" value="P:proteolysis"/>
    <property type="evidence" value="ECO:0007669"/>
    <property type="project" value="UniProtKB-KW"/>
</dbReference>
<sequence>MEGHVRQGESSPRSPSQMDPRAAPTSQPRISERAQSKKPARDGSAPAPGTRESTSGASVTRRADPESFQTARSEHGRGGVVDDPGHPESPTSYTSETRGSRVSPPSPTPRRSTSRDDPRAHSSPLYAHGDIQNPRPIREIGYRGPPAYAGGSRSSLPPLAEYPGTSSEFDPFISSTPANEPPRRAAHRTTPPQEPRYRMTEEERSHAIISHQAALREIASERMHALADNGQGLSRLEQRGNSLVLEYANDVTAMHSRLNRVLQDNAKTIQDIEEDMANTRAVLGVPAPRGSRQRRYQTTVEEVPEESPRGTIHSPSVSITEIDPPLTVPRARSPAQSPELDARDTPPHMARLSEGGLLRNAADTVRDTRGRPRRAAAPDHPTTRRSSMARPHSGALYPYADQDDRLRTGRPRPVLRPDRRGTPQEVASDHVRFAEPRHSSSGSGTTHSETPAAFAVPAEGFGSSVSAVMHHRAPELNPRYPLPSAAFGIASGGLAVNSPDVVTSVAAGAVRHQDALLRQICRNIQYKVGVLRPKLPEGVKYPKIDVPEKYKGQNDHKTFYAWLDAYLSWLRAHNLGGEETDDDRVRYTRMFLTGDAEEWFIHKVDHPEVEYRPTFEEAMCAMHRRFVHATSAAQATRDYENVRYRPSAGVDGFASELVDCARMMVVPPTDYDMRNRFVKGLPNDIYEYVVLHRGVRPEFVQLDDIVLHARQVEESLKMLKARDREDSRASASATIGRREDKRDDRRRPSTREERRAEDRRPPRPAPGPPVETRTHSAPRDETSARAAPPHRPRPTVGSNTCFACGKAGHYANDPACPEYGKRENRPPRPRARLHAQRVEEEADDDAARGGEPHEIDQEDGPEDHWGGSQYDSEEGPLYSEDDESDGSEVERGYAMYIPSEDEPERLHAGRMEHSATVRRKDDTPDSIQPRRNREGSPTLSALIKINGLDAYALFDSGSTTDSVSPEFSYVARVPKIVLEDQVTLQLGCAGSRSKISYGTRVPVDICGVRQPHYFDIVNLDRYDCIIGTPFLNTHGAVLDFQNHCIRLGGESFPAFSAPERRLPGHLPYVVEEIAWAKNEKDQSAAPEVAPQRSPVPPADAEMRFQFLGSQATEGPQEDGGTFPVEAMEDRGGDPVPRPRMATLVYPPDSERPNVYRHKWRPDPRNPSSMPDITSRDPISLHSSRGVPRDKFGQEDRYGMNDIIYEEVLHYLRELPEKEVLKPPEVIPALRAKWFDACADLIGEIPLELPPMREINHRIPIIDEEKRYNYHHPRCPDAARPELLSKWNRYVKAGWWEMKPVTQAAPMLCVLKKNGKLRTVIDARQRNDNTHKDVTPFPDQDNIRLDVARAKFRSKIDMSDAYEQIRIDVEDIGKTAFSTVFGTAVSHVMQQGDCNAPGTFQRLMTWIFRDYIGIFVHVYLDDIFVYSNTIEEHEQHLKLVFDRLREQRLYLSRSKLDLYSERMDCLGHIIDDRGLHADADKMSTIRDWRPPRSQVEVQRFLGLVQYLAHFLPDVSAYTSPLESICRNGAPFHWRPIHQACLDRIKDLACRAPVLKPIDPSHEDPIWVITDGSVVGVGAVYGQGPEWKTCRPAGFMSKKFTSAQRSYRTYEHEALGIIEALMKWEDRLLGRRFFVATDHKALVKMREAIRDTKSSRLIRWDEYLSRFNFEVVHVEGVQNKVADCLSRYYENDAPDELHPHQAYVNADLRLDPRMEELPKVRQEELEAEVALRALREVEEERTREAAIMADNTDLAGPPPSPSGVTVRDAMSNGPPLHQALEGTPGFLDAVKSAYADDRTFGKVLSNLAAYPTFALRDGLLYVKTRLGFESLCIPFGRLGKRALTELVIDQAHVTLGHFGTQKTAEYVRRWFWWPRLHRDVERFCTSCGTCQTVKTSNAPPAGLLHSMPIPLYPWQSMGMDFVGPFPDAQGFNYLLVVICRLTSMVHLIPCRVTDTAASIAAYYIRDVVRLHGLPETIVSDRDSKFTSAFWREVHRTLGTKLLMSTAFHPQTDGASERAIRNVAQILRALVDSDQKNWVEKVPLAEFAINASISATTGFAPFELIYGYLPSLTRLGTGDPAKFPGVQAFAERARLNVEQAHDAIIQARVQQAHFANQKRGVEAHPYEVGDLVYLSTKNLALPKNRARKLAPKYVGPYAVVRAHPETSSYTLDLPDELVRRRIHPTFHSALLRPHEANDDALFPGREARKFYDFGAPDDGEWMVDEIAGHRWKGRAVEFLVHWTLGDHTWEPLAHCEELQALDDYLALMGVDHWRGLPRKVAPVGNR</sequence>
<dbReference type="CDD" id="cd00024">
    <property type="entry name" value="CD_CSD"/>
    <property type="match status" value="1"/>
</dbReference>
<keyword evidence="4" id="KW-0808">Transferase</keyword>
<keyword evidence="10" id="KW-0378">Hydrolase</keyword>
<name>A0A1M2VNL3_TRAPU</name>
<feature type="region of interest" description="Disordered" evidence="18">
    <location>
        <begin position="287"/>
        <end position="450"/>
    </location>
</feature>
<feature type="compositionally biased region" description="Basic and acidic residues" evidence="18">
    <location>
        <begin position="736"/>
        <end position="761"/>
    </location>
</feature>
<proteinExistence type="predicted"/>
<keyword evidence="12" id="KW-0694">RNA-binding</keyword>
<keyword evidence="9" id="KW-0255">Endonuclease</keyword>
<dbReference type="Gene3D" id="4.10.60.10">
    <property type="entry name" value="Zinc finger, CCHC-type"/>
    <property type="match status" value="1"/>
</dbReference>
<feature type="region of interest" description="Disordered" evidence="18">
    <location>
        <begin position="1"/>
        <end position="199"/>
    </location>
</feature>
<keyword evidence="15" id="KW-0239">DNA-directed DNA polymerase</keyword>
<evidence type="ECO:0000313" key="21">
    <source>
        <dbReference type="EMBL" id="OJT09191.1"/>
    </source>
</evidence>
<dbReference type="Proteomes" id="UP000184267">
    <property type="component" value="Unassembled WGS sequence"/>
</dbReference>
<dbReference type="InterPro" id="IPR021109">
    <property type="entry name" value="Peptidase_aspartic_dom_sf"/>
</dbReference>
<evidence type="ECO:0000256" key="16">
    <source>
        <dbReference type="ARBA" id="ARBA00023125"/>
    </source>
</evidence>